<evidence type="ECO:0000256" key="2">
    <source>
        <dbReference type="ARBA" id="ARBA00004948"/>
    </source>
</evidence>
<accession>K6PS56</accession>
<feature type="compositionally biased region" description="Gly residues" evidence="9">
    <location>
        <begin position="7"/>
        <end position="19"/>
    </location>
</feature>
<feature type="domain" description="Thiaminase-2/PQQC" evidence="10">
    <location>
        <begin position="53"/>
        <end position="249"/>
    </location>
</feature>
<comment type="catalytic activity">
    <reaction evidence="8">
        <text>thiamine + H2O = 5-(2-hydroxyethyl)-4-methylthiazole + 4-amino-5-hydroxymethyl-2-methylpyrimidine + H(+)</text>
        <dbReference type="Rhea" id="RHEA:17509"/>
        <dbReference type="ChEBI" id="CHEBI:15377"/>
        <dbReference type="ChEBI" id="CHEBI:15378"/>
        <dbReference type="ChEBI" id="CHEBI:16892"/>
        <dbReference type="ChEBI" id="CHEBI:17957"/>
        <dbReference type="ChEBI" id="CHEBI:18385"/>
        <dbReference type="EC" id="3.5.99.2"/>
    </reaction>
</comment>
<proteinExistence type="inferred from homology"/>
<dbReference type="GO" id="GO:0050334">
    <property type="term" value="F:thiaminase activity"/>
    <property type="evidence" value="ECO:0007669"/>
    <property type="project" value="UniProtKB-EC"/>
</dbReference>
<dbReference type="InterPro" id="IPR004305">
    <property type="entry name" value="Thiaminase-2/PQQC"/>
</dbReference>
<dbReference type="HOGENOM" id="CLU_077537_3_0_9"/>
<comment type="catalytic activity">
    <reaction evidence="1">
        <text>4-amino-5-aminomethyl-2-methylpyrimidine + H2O = 4-amino-5-hydroxymethyl-2-methylpyrimidine + NH4(+)</text>
        <dbReference type="Rhea" id="RHEA:31799"/>
        <dbReference type="ChEBI" id="CHEBI:15377"/>
        <dbReference type="ChEBI" id="CHEBI:16892"/>
        <dbReference type="ChEBI" id="CHEBI:28938"/>
        <dbReference type="ChEBI" id="CHEBI:63416"/>
        <dbReference type="EC" id="3.5.99.2"/>
    </reaction>
</comment>
<dbReference type="InterPro" id="IPR016084">
    <property type="entry name" value="Haem_Oase-like_multi-hlx"/>
</dbReference>
<dbReference type="SUPFAM" id="SSF48613">
    <property type="entry name" value="Heme oxygenase-like"/>
    <property type="match status" value="1"/>
</dbReference>
<protein>
    <recommendedName>
        <fullName evidence="6">Aminopyrimidine aminohydrolase</fullName>
        <ecNumber evidence="5">3.5.99.2</ecNumber>
    </recommendedName>
</protein>
<dbReference type="PANTHER" id="PTHR43198">
    <property type="entry name" value="BIFUNCTIONAL TH2 PROTEIN"/>
    <property type="match status" value="1"/>
</dbReference>
<dbReference type="InterPro" id="IPR050967">
    <property type="entry name" value="Thiamine_Salvage_TenA"/>
</dbReference>
<dbReference type="GO" id="GO:0009229">
    <property type="term" value="P:thiamine diphosphate biosynthetic process"/>
    <property type="evidence" value="ECO:0007669"/>
    <property type="project" value="UniProtKB-UniPathway"/>
</dbReference>
<keyword evidence="7" id="KW-0784">Thiamine biosynthesis</keyword>
<dbReference type="eggNOG" id="COG0819">
    <property type="taxonomic scope" value="Bacteria"/>
</dbReference>
<comment type="caution">
    <text evidence="11">The sequence shown here is derived from an EMBL/GenBank/DDBJ whole genome shotgun (WGS) entry which is preliminary data.</text>
</comment>
<dbReference type="EMBL" id="AENY02000002">
    <property type="protein sequence ID" value="EKP95792.1"/>
    <property type="molecule type" value="Genomic_DNA"/>
</dbReference>
<evidence type="ECO:0000259" key="10">
    <source>
        <dbReference type="Pfam" id="PF03070"/>
    </source>
</evidence>
<evidence type="ECO:0000256" key="3">
    <source>
        <dbReference type="ARBA" id="ARBA00010264"/>
    </source>
</evidence>
<dbReference type="UniPathway" id="UPA00060"/>
<dbReference type="AlphaFoldDB" id="K6PS56"/>
<dbReference type="STRING" id="867903.ThesuDRAFT_01552"/>
<evidence type="ECO:0000256" key="6">
    <source>
        <dbReference type="ARBA" id="ARBA00013647"/>
    </source>
</evidence>
<dbReference type="GO" id="GO:0009228">
    <property type="term" value="P:thiamine biosynthetic process"/>
    <property type="evidence" value="ECO:0007669"/>
    <property type="project" value="UniProtKB-KW"/>
</dbReference>
<dbReference type="CDD" id="cd19368">
    <property type="entry name" value="TenA_C_AtTH2-like"/>
    <property type="match status" value="1"/>
</dbReference>
<comment type="pathway">
    <text evidence="2">Cofactor biosynthesis; thiamine diphosphate biosynthesis.</text>
</comment>
<sequence>MMNGRSGQEGKGQGPGGGPDRPPSGPPSGRQQERAGVEQGAGEPAGLAAELWRQNQDLAAACLDHPFVQGIARGDLPRSKFIWYVGQDATYLESFARAYALAIAKAPDRETMATFHRLLEGVLQELRLHHGYAARWGAGLHPEPSLATRAYTGFLLDVAWSRGVGAIAAAMTPCMRLYAFLGRSLLDRVAPGNPYREWVETYGSPDFAALAAQLEGVLNRWHGEAGGPAGVAPLYRTAMELERAFFDAAWHAG</sequence>
<dbReference type="Pfam" id="PF03070">
    <property type="entry name" value="TENA_THI-4"/>
    <property type="match status" value="1"/>
</dbReference>
<name>K6PS56_9FIRM</name>
<dbReference type="PANTHER" id="PTHR43198:SF2">
    <property type="entry name" value="SI:CH1073-67J19.1-RELATED"/>
    <property type="match status" value="1"/>
</dbReference>
<reference evidence="11" key="2">
    <citation type="submission" date="2012-10" db="EMBL/GenBank/DDBJ databases">
        <title>Improved high-quality draft of Thermaerobacter subterraneus C21, DSM 13965.</title>
        <authorList>
            <consortium name="DOE Joint Genome Institute"/>
            <person name="Eisen J."/>
            <person name="Huntemann M."/>
            <person name="Wei C.-L."/>
            <person name="Han J."/>
            <person name="Detter J.C."/>
            <person name="Han C."/>
            <person name="Tapia R."/>
            <person name="Chen A."/>
            <person name="Kyrpides N."/>
            <person name="Mavromatis K."/>
            <person name="Markowitz V."/>
            <person name="Szeto E."/>
            <person name="Ivanova N."/>
            <person name="Mikhailova N."/>
            <person name="Ovchinnikova G."/>
            <person name="Pagani I."/>
            <person name="Pati A."/>
            <person name="Goodwin L."/>
            <person name="Nordberg H.P."/>
            <person name="Cantor M.N."/>
            <person name="Hua S.X."/>
            <person name="Woyke T."/>
            <person name="Eisen J."/>
            <person name="Klenk H.-P."/>
        </authorList>
    </citation>
    <scope>NUCLEOTIDE SEQUENCE [LARGE SCALE GENOMIC DNA]</scope>
    <source>
        <strain evidence="11">DSM 13965</strain>
    </source>
</reference>
<feature type="region of interest" description="Disordered" evidence="9">
    <location>
        <begin position="1"/>
        <end position="42"/>
    </location>
</feature>
<evidence type="ECO:0000256" key="9">
    <source>
        <dbReference type="SAM" id="MobiDB-lite"/>
    </source>
</evidence>
<evidence type="ECO:0000256" key="8">
    <source>
        <dbReference type="ARBA" id="ARBA00048337"/>
    </source>
</evidence>
<dbReference type="EC" id="3.5.99.2" evidence="5"/>
<dbReference type="Proteomes" id="UP000005710">
    <property type="component" value="Unassembled WGS sequence"/>
</dbReference>
<evidence type="ECO:0000256" key="4">
    <source>
        <dbReference type="ARBA" id="ARBA00011881"/>
    </source>
</evidence>
<evidence type="ECO:0000313" key="12">
    <source>
        <dbReference type="Proteomes" id="UP000005710"/>
    </source>
</evidence>
<keyword evidence="12" id="KW-1185">Reference proteome</keyword>
<dbReference type="Gene3D" id="1.20.910.10">
    <property type="entry name" value="Heme oxygenase-like"/>
    <property type="match status" value="1"/>
</dbReference>
<comment type="subunit">
    <text evidence="4">Homotetramer.</text>
</comment>
<evidence type="ECO:0000256" key="1">
    <source>
        <dbReference type="ARBA" id="ARBA00001881"/>
    </source>
</evidence>
<evidence type="ECO:0000256" key="7">
    <source>
        <dbReference type="ARBA" id="ARBA00022977"/>
    </source>
</evidence>
<dbReference type="GO" id="GO:0005829">
    <property type="term" value="C:cytosol"/>
    <property type="evidence" value="ECO:0007669"/>
    <property type="project" value="TreeGrafter"/>
</dbReference>
<organism evidence="11 12">
    <name type="scientific">Thermaerobacter subterraneus DSM 13965</name>
    <dbReference type="NCBI Taxonomy" id="867903"/>
    <lineage>
        <taxon>Bacteria</taxon>
        <taxon>Bacillati</taxon>
        <taxon>Bacillota</taxon>
        <taxon>Clostridia</taxon>
        <taxon>Eubacteriales</taxon>
        <taxon>Clostridiales Family XVII. Incertae Sedis</taxon>
        <taxon>Thermaerobacter</taxon>
    </lineage>
</organism>
<evidence type="ECO:0000313" key="11">
    <source>
        <dbReference type="EMBL" id="EKP95792.1"/>
    </source>
</evidence>
<evidence type="ECO:0000256" key="5">
    <source>
        <dbReference type="ARBA" id="ARBA00012684"/>
    </source>
</evidence>
<comment type="similarity">
    <text evidence="3">Belongs to the TenA family.</text>
</comment>
<gene>
    <name evidence="11" type="ORF">ThesuDRAFT_01552</name>
</gene>
<reference evidence="11" key="1">
    <citation type="submission" date="2010-10" db="EMBL/GenBank/DDBJ databases">
        <authorList>
            <consortium name="US DOE Joint Genome Institute (JGI-PGF)"/>
            <person name="Lucas S."/>
            <person name="Copeland A."/>
            <person name="Lapidus A."/>
            <person name="Bruce D."/>
            <person name="Goodwin L."/>
            <person name="Pitluck S."/>
            <person name="Kyrpides N."/>
            <person name="Mavromatis K."/>
            <person name="Detter J.C."/>
            <person name="Han C."/>
            <person name="Land M."/>
            <person name="Hauser L."/>
            <person name="Markowitz V."/>
            <person name="Cheng J.-F."/>
            <person name="Hugenholtz P."/>
            <person name="Woyke T."/>
            <person name="Wu D."/>
            <person name="Pukall R."/>
            <person name="Wahrenburg C."/>
            <person name="Brambilla E."/>
            <person name="Klenk H.-P."/>
            <person name="Eisen J.A."/>
        </authorList>
    </citation>
    <scope>NUCLEOTIDE SEQUENCE [LARGE SCALE GENOMIC DNA]</scope>
    <source>
        <strain evidence="11">DSM 13965</strain>
    </source>
</reference>